<dbReference type="EMBL" id="JBHSXQ010000003">
    <property type="protein sequence ID" value="MFC6905683.1"/>
    <property type="molecule type" value="Genomic_DNA"/>
</dbReference>
<dbReference type="Gene3D" id="3.40.50.720">
    <property type="entry name" value="NAD(P)-binding Rossmann-like Domain"/>
    <property type="match status" value="1"/>
</dbReference>
<feature type="domain" description="Ketoreductase" evidence="2">
    <location>
        <begin position="5"/>
        <end position="183"/>
    </location>
</feature>
<dbReference type="NCBIfam" id="NF005559">
    <property type="entry name" value="PRK07231.1"/>
    <property type="match status" value="1"/>
</dbReference>
<dbReference type="SUPFAM" id="SSF51735">
    <property type="entry name" value="NAD(P)-binding Rossmann-fold domains"/>
    <property type="match status" value="1"/>
</dbReference>
<sequence>MHTDRTVVVTGASGGIGREISLRLLDEGANVVLAARSDGIHETAEESDAGERALPVETDVTDEASVEGTIDEAVEAFEGIDALVNNAGIAGPTAPIEEVEREEWDRTMSVNATGQFLMAKHAAPHLRESDRASVVNVSSISGKRPLEGRTPYTASKTAVIGLTRTLAFELGEDDVTVNAVCPGATKGPRIERVIERQAEERGVGYEEAKRQVFTDDAALGELVEPEDVAGLVSFLLSPNARHITAQDLNVDGGTAWY</sequence>
<dbReference type="InterPro" id="IPR050259">
    <property type="entry name" value="SDR"/>
</dbReference>
<protein>
    <submittedName>
        <fullName evidence="3">SDR family NAD(P)-dependent oxidoreductase</fullName>
    </submittedName>
</protein>
<dbReference type="PANTHER" id="PTHR42879">
    <property type="entry name" value="3-OXOACYL-(ACYL-CARRIER-PROTEIN) REDUCTASE"/>
    <property type="match status" value="1"/>
</dbReference>
<dbReference type="SMART" id="SM00822">
    <property type="entry name" value="PKS_KR"/>
    <property type="match status" value="1"/>
</dbReference>
<dbReference type="PANTHER" id="PTHR42879:SF2">
    <property type="entry name" value="3-OXOACYL-[ACYL-CARRIER-PROTEIN] REDUCTASE FABG"/>
    <property type="match status" value="1"/>
</dbReference>
<evidence type="ECO:0000256" key="1">
    <source>
        <dbReference type="ARBA" id="ARBA00006484"/>
    </source>
</evidence>
<name>A0ABD5V2A7_9EURY</name>
<evidence type="ECO:0000313" key="3">
    <source>
        <dbReference type="EMBL" id="MFC6905683.1"/>
    </source>
</evidence>
<accession>A0ABD5V2A7</accession>
<dbReference type="Pfam" id="PF13561">
    <property type="entry name" value="adh_short_C2"/>
    <property type="match status" value="1"/>
</dbReference>
<evidence type="ECO:0000259" key="2">
    <source>
        <dbReference type="SMART" id="SM00822"/>
    </source>
</evidence>
<dbReference type="InterPro" id="IPR020904">
    <property type="entry name" value="Sc_DH/Rdtase_CS"/>
</dbReference>
<keyword evidence="4" id="KW-1185">Reference proteome</keyword>
<evidence type="ECO:0000313" key="4">
    <source>
        <dbReference type="Proteomes" id="UP001596312"/>
    </source>
</evidence>
<dbReference type="PROSITE" id="PS00061">
    <property type="entry name" value="ADH_SHORT"/>
    <property type="match status" value="1"/>
</dbReference>
<dbReference type="CDD" id="cd05233">
    <property type="entry name" value="SDR_c"/>
    <property type="match status" value="1"/>
</dbReference>
<comment type="caution">
    <text evidence="3">The sequence shown here is derived from an EMBL/GenBank/DDBJ whole genome shotgun (WGS) entry which is preliminary data.</text>
</comment>
<dbReference type="PRINTS" id="PR00081">
    <property type="entry name" value="GDHRDH"/>
</dbReference>
<dbReference type="AlphaFoldDB" id="A0ABD5V2A7"/>
<organism evidence="3 4">
    <name type="scientific">Halalkalicoccus tibetensis</name>
    <dbReference type="NCBI Taxonomy" id="175632"/>
    <lineage>
        <taxon>Archaea</taxon>
        <taxon>Methanobacteriati</taxon>
        <taxon>Methanobacteriota</taxon>
        <taxon>Stenosarchaea group</taxon>
        <taxon>Halobacteria</taxon>
        <taxon>Halobacteriales</taxon>
        <taxon>Halococcaceae</taxon>
        <taxon>Halalkalicoccus</taxon>
    </lineage>
</organism>
<comment type="similarity">
    <text evidence="1">Belongs to the short-chain dehydrogenases/reductases (SDR) family.</text>
</comment>
<proteinExistence type="inferred from homology"/>
<dbReference type="InterPro" id="IPR057326">
    <property type="entry name" value="KR_dom"/>
</dbReference>
<dbReference type="RefSeq" id="WP_340604206.1">
    <property type="nucleotide sequence ID" value="NZ_JBBMXV010000003.1"/>
</dbReference>
<reference evidence="3 4" key="1">
    <citation type="journal article" date="2019" name="Int. J. Syst. Evol. Microbiol.">
        <title>The Global Catalogue of Microorganisms (GCM) 10K type strain sequencing project: providing services to taxonomists for standard genome sequencing and annotation.</title>
        <authorList>
            <consortium name="The Broad Institute Genomics Platform"/>
            <consortium name="The Broad Institute Genome Sequencing Center for Infectious Disease"/>
            <person name="Wu L."/>
            <person name="Ma J."/>
        </authorList>
    </citation>
    <scope>NUCLEOTIDE SEQUENCE [LARGE SCALE GENOMIC DNA]</scope>
    <source>
        <strain evidence="3 4">CGMCC 1.3240</strain>
    </source>
</reference>
<dbReference type="Proteomes" id="UP001596312">
    <property type="component" value="Unassembled WGS sequence"/>
</dbReference>
<dbReference type="PRINTS" id="PR00080">
    <property type="entry name" value="SDRFAMILY"/>
</dbReference>
<gene>
    <name evidence="3" type="ORF">ACFQGH_10805</name>
</gene>
<dbReference type="InterPro" id="IPR036291">
    <property type="entry name" value="NAD(P)-bd_dom_sf"/>
</dbReference>
<dbReference type="GO" id="GO:0032787">
    <property type="term" value="P:monocarboxylic acid metabolic process"/>
    <property type="evidence" value="ECO:0007669"/>
    <property type="project" value="UniProtKB-ARBA"/>
</dbReference>
<dbReference type="FunFam" id="3.40.50.720:FF:000084">
    <property type="entry name" value="Short-chain dehydrogenase reductase"/>
    <property type="match status" value="1"/>
</dbReference>
<dbReference type="InterPro" id="IPR002347">
    <property type="entry name" value="SDR_fam"/>
</dbReference>